<dbReference type="RefSeq" id="WP_186871205.1">
    <property type="nucleotide sequence ID" value="NZ_JACOOL010000016.1"/>
</dbReference>
<name>A0A923L8T6_9BACI</name>
<feature type="transmembrane region" description="Helical" evidence="1">
    <location>
        <begin position="67"/>
        <end position="95"/>
    </location>
</feature>
<keyword evidence="1" id="KW-0812">Transmembrane</keyword>
<dbReference type="Proteomes" id="UP000637359">
    <property type="component" value="Unassembled WGS sequence"/>
</dbReference>
<comment type="caution">
    <text evidence="2">The sequence shown here is derived from an EMBL/GenBank/DDBJ whole genome shotgun (WGS) entry which is preliminary data.</text>
</comment>
<evidence type="ECO:0008006" key="4">
    <source>
        <dbReference type="Google" id="ProtNLM"/>
    </source>
</evidence>
<keyword evidence="3" id="KW-1185">Reference proteome</keyword>
<protein>
    <recommendedName>
        <fullName evidence="4">DUF1189 domain-containing protein</fullName>
    </recommendedName>
</protein>
<keyword evidence="1" id="KW-1133">Transmembrane helix</keyword>
<accession>A0A923L8T6</accession>
<reference evidence="2" key="1">
    <citation type="submission" date="2020-08" db="EMBL/GenBank/DDBJ databases">
        <title>Genome public.</title>
        <authorList>
            <person name="Liu C."/>
            <person name="Sun Q."/>
        </authorList>
    </citation>
    <scope>NUCLEOTIDE SEQUENCE</scope>
    <source>
        <strain evidence="2">BX22</strain>
    </source>
</reference>
<evidence type="ECO:0000256" key="1">
    <source>
        <dbReference type="SAM" id="Phobius"/>
    </source>
</evidence>
<sequence length="161" mass="19232">MLLWKTFLLSIKLPAKQVVFHLNRIPMDITVFYMFILLFIVSIPSLIDQLTRSTGIGSDMNVIFKLIYFFIFYYLPLTIMVFLFITFLGYLFTWVAKLMHRKLKLQILWKMIAYTTTIPFILYTVVALIYPIEDTYLLLSLVWTFLLLFNIIKVYPKRMKS</sequence>
<evidence type="ECO:0000313" key="3">
    <source>
        <dbReference type="Proteomes" id="UP000637359"/>
    </source>
</evidence>
<evidence type="ECO:0000313" key="2">
    <source>
        <dbReference type="EMBL" id="MBC5638499.1"/>
    </source>
</evidence>
<feature type="transmembrane region" description="Helical" evidence="1">
    <location>
        <begin position="107"/>
        <end position="130"/>
    </location>
</feature>
<organism evidence="2 3">
    <name type="scientific">Ornithinibacillus hominis</name>
    <dbReference type="NCBI Taxonomy" id="2763055"/>
    <lineage>
        <taxon>Bacteria</taxon>
        <taxon>Bacillati</taxon>
        <taxon>Bacillota</taxon>
        <taxon>Bacilli</taxon>
        <taxon>Bacillales</taxon>
        <taxon>Bacillaceae</taxon>
        <taxon>Ornithinibacillus</taxon>
    </lineage>
</organism>
<gene>
    <name evidence="2" type="ORF">H8S33_17115</name>
</gene>
<feature type="transmembrane region" description="Helical" evidence="1">
    <location>
        <begin position="30"/>
        <end position="47"/>
    </location>
</feature>
<proteinExistence type="predicted"/>
<dbReference type="EMBL" id="JACOOL010000016">
    <property type="protein sequence ID" value="MBC5638499.1"/>
    <property type="molecule type" value="Genomic_DNA"/>
</dbReference>
<keyword evidence="1" id="KW-0472">Membrane</keyword>
<dbReference type="AlphaFoldDB" id="A0A923L8T6"/>
<feature type="transmembrane region" description="Helical" evidence="1">
    <location>
        <begin position="136"/>
        <end position="155"/>
    </location>
</feature>